<keyword evidence="1" id="KW-0560">Oxidoreductase</keyword>
<dbReference type="InterPro" id="IPR032095">
    <property type="entry name" value="Sacchrp_dh-like_C"/>
</dbReference>
<evidence type="ECO:0000259" key="3">
    <source>
        <dbReference type="Pfam" id="PF16653"/>
    </source>
</evidence>
<reference evidence="4 5" key="1">
    <citation type="submission" date="2019-01" db="EMBL/GenBank/DDBJ databases">
        <title>Lacunisphaera sp. strain TWA-58.</title>
        <authorList>
            <person name="Chen W.-M."/>
        </authorList>
    </citation>
    <scope>NUCLEOTIDE SEQUENCE [LARGE SCALE GENOMIC DNA]</scope>
    <source>
        <strain evidence="4 5">TWA-58</strain>
    </source>
</reference>
<dbReference type="Gene3D" id="3.30.360.10">
    <property type="entry name" value="Dihydrodipicolinate Reductase, domain 2"/>
    <property type="match status" value="1"/>
</dbReference>
<proteinExistence type="predicted"/>
<feature type="domain" description="Saccharopine dehydrogenase-like C-terminal" evidence="3">
    <location>
        <begin position="120"/>
        <end position="340"/>
    </location>
</feature>
<dbReference type="RefSeq" id="WP_129046578.1">
    <property type="nucleotide sequence ID" value="NZ_SDHX01000001.1"/>
</dbReference>
<dbReference type="SUPFAM" id="SSF51735">
    <property type="entry name" value="NAD(P)-binding Rossmann-fold domains"/>
    <property type="match status" value="1"/>
</dbReference>
<dbReference type="Pfam" id="PF16653">
    <property type="entry name" value="Sacchrp_dh_C"/>
    <property type="match status" value="1"/>
</dbReference>
<evidence type="ECO:0000313" key="5">
    <source>
        <dbReference type="Proteomes" id="UP000290218"/>
    </source>
</evidence>
<dbReference type="SUPFAM" id="SSF55347">
    <property type="entry name" value="Glyceraldehyde-3-phosphate dehydrogenase-like, C-terminal domain"/>
    <property type="match status" value="1"/>
</dbReference>
<dbReference type="InterPro" id="IPR005097">
    <property type="entry name" value="Sacchrp_dh_NADP-bd"/>
</dbReference>
<gene>
    <name evidence="4" type="ORF">ESB00_04765</name>
</gene>
<evidence type="ECO:0000313" key="4">
    <source>
        <dbReference type="EMBL" id="RXK55212.1"/>
    </source>
</evidence>
<dbReference type="OrthoDB" id="9769367at2"/>
<comment type="caution">
    <text evidence="4">The sequence shown here is derived from an EMBL/GenBank/DDBJ whole genome shotgun (WGS) entry which is preliminary data.</text>
</comment>
<organism evidence="4 5">
    <name type="scientific">Oleiharenicola lentus</name>
    <dbReference type="NCBI Taxonomy" id="2508720"/>
    <lineage>
        <taxon>Bacteria</taxon>
        <taxon>Pseudomonadati</taxon>
        <taxon>Verrucomicrobiota</taxon>
        <taxon>Opitutia</taxon>
        <taxon>Opitutales</taxon>
        <taxon>Opitutaceae</taxon>
        <taxon>Oleiharenicola</taxon>
    </lineage>
</organism>
<dbReference type="InterPro" id="IPR051168">
    <property type="entry name" value="AASS"/>
</dbReference>
<dbReference type="Gene3D" id="3.40.50.720">
    <property type="entry name" value="NAD(P)-binding Rossmann-like Domain"/>
    <property type="match status" value="1"/>
</dbReference>
<dbReference type="Proteomes" id="UP000290218">
    <property type="component" value="Unassembled WGS sequence"/>
</dbReference>
<evidence type="ECO:0000259" key="2">
    <source>
        <dbReference type="Pfam" id="PF03435"/>
    </source>
</evidence>
<sequence>MKIGIIGAGKVGGTIATLLESCKFCKNVALADVRPGVDLQGLKKSKFARVDVNKPAELAAFVGGRDAVVSAAPYFLNKTIAAACAEAGVSYFDLTEDVETTTFVRGLAAKHKGTFMPQCGLAPGAINIVGGSLASSLENVRTCEMRVGALPLNASNQMKYYLSWSTAGLINEYCQPGDALYGGRRVTTMPLDGVERLTVDGVEYEAFNTSGGVATMGETFAGRVQELNYKTLRYPGHRDLMKFLLHDLNLAPRQELVTQIFDQEVPLTESDVVVFYVSVVGTDREGRLKQRSFIKKMHGAVIAGRKLNAIQLTTAAGITGVLELFAKKKLGPGFVKQESVSLEDFLGTQWGGKVYGG</sequence>
<keyword evidence="5" id="KW-1185">Reference proteome</keyword>
<accession>A0A4Q1C8R2</accession>
<dbReference type="GO" id="GO:0016491">
    <property type="term" value="F:oxidoreductase activity"/>
    <property type="evidence" value="ECO:0007669"/>
    <property type="project" value="UniProtKB-KW"/>
</dbReference>
<dbReference type="Pfam" id="PF03435">
    <property type="entry name" value="Sacchrp_dh_NADP"/>
    <property type="match status" value="1"/>
</dbReference>
<name>A0A4Q1C8R2_9BACT</name>
<dbReference type="AlphaFoldDB" id="A0A4Q1C8R2"/>
<dbReference type="InterPro" id="IPR036291">
    <property type="entry name" value="NAD(P)-bd_dom_sf"/>
</dbReference>
<dbReference type="PANTHER" id="PTHR11133">
    <property type="entry name" value="SACCHAROPINE DEHYDROGENASE"/>
    <property type="match status" value="1"/>
</dbReference>
<feature type="domain" description="Saccharopine dehydrogenase NADP binding" evidence="2">
    <location>
        <begin position="3"/>
        <end position="95"/>
    </location>
</feature>
<dbReference type="EMBL" id="SDHX01000001">
    <property type="protein sequence ID" value="RXK55212.1"/>
    <property type="molecule type" value="Genomic_DNA"/>
</dbReference>
<dbReference type="PANTHER" id="PTHR11133:SF22">
    <property type="entry name" value="ALPHA-AMINOADIPIC SEMIALDEHYDE SYNTHASE, MITOCHONDRIAL"/>
    <property type="match status" value="1"/>
</dbReference>
<evidence type="ECO:0000256" key="1">
    <source>
        <dbReference type="ARBA" id="ARBA00023002"/>
    </source>
</evidence>
<protein>
    <submittedName>
        <fullName evidence="4">Saccharopine dehydrogenase family protein</fullName>
    </submittedName>
</protein>